<comment type="similarity">
    <text evidence="1 7">Belongs to the endoribonuclease YbeY family.</text>
</comment>
<comment type="caution">
    <text evidence="8">The sequence shown here is derived from an EMBL/GenBank/DDBJ whole genome shotgun (WGS) entry which is preliminary data.</text>
</comment>
<name>A0A1F8DU52_9BACT</name>
<proteinExistence type="inferred from homology"/>
<dbReference type="Gene3D" id="3.40.390.30">
    <property type="entry name" value="Metalloproteases ('zincins'), catalytic domain"/>
    <property type="match status" value="1"/>
</dbReference>
<keyword evidence="3 7" id="KW-0479">Metal-binding</keyword>
<dbReference type="GO" id="GO:0004222">
    <property type="term" value="F:metalloendopeptidase activity"/>
    <property type="evidence" value="ECO:0007669"/>
    <property type="project" value="InterPro"/>
</dbReference>
<dbReference type="Pfam" id="PF02130">
    <property type="entry name" value="YbeY"/>
    <property type="match status" value="1"/>
</dbReference>
<keyword evidence="7" id="KW-0963">Cytoplasm</keyword>
<protein>
    <recommendedName>
        <fullName evidence="7">Endoribonuclease YbeY</fullName>
        <ecNumber evidence="7">3.1.-.-</ecNumber>
    </recommendedName>
</protein>
<evidence type="ECO:0000313" key="8">
    <source>
        <dbReference type="EMBL" id="OGM92151.1"/>
    </source>
</evidence>
<evidence type="ECO:0000256" key="2">
    <source>
        <dbReference type="ARBA" id="ARBA00022722"/>
    </source>
</evidence>
<dbReference type="GO" id="GO:0008270">
    <property type="term" value="F:zinc ion binding"/>
    <property type="evidence" value="ECO:0007669"/>
    <property type="project" value="UniProtKB-UniRule"/>
</dbReference>
<dbReference type="GO" id="GO:0004521">
    <property type="term" value="F:RNA endonuclease activity"/>
    <property type="evidence" value="ECO:0007669"/>
    <property type="project" value="UniProtKB-UniRule"/>
</dbReference>
<dbReference type="GO" id="GO:0005737">
    <property type="term" value="C:cytoplasm"/>
    <property type="evidence" value="ECO:0007669"/>
    <property type="project" value="UniProtKB-SubCell"/>
</dbReference>
<dbReference type="HAMAP" id="MF_00009">
    <property type="entry name" value="Endoribonucl_YbeY"/>
    <property type="match status" value="1"/>
</dbReference>
<evidence type="ECO:0000256" key="6">
    <source>
        <dbReference type="ARBA" id="ARBA00022833"/>
    </source>
</evidence>
<evidence type="ECO:0000313" key="9">
    <source>
        <dbReference type="Proteomes" id="UP000178798"/>
    </source>
</evidence>
<evidence type="ECO:0000256" key="3">
    <source>
        <dbReference type="ARBA" id="ARBA00022723"/>
    </source>
</evidence>
<feature type="binding site" evidence="7">
    <location>
        <position position="124"/>
    </location>
    <ligand>
        <name>Zn(2+)</name>
        <dbReference type="ChEBI" id="CHEBI:29105"/>
        <note>catalytic</note>
    </ligand>
</feature>
<evidence type="ECO:0000256" key="7">
    <source>
        <dbReference type="HAMAP-Rule" id="MF_00009"/>
    </source>
</evidence>
<evidence type="ECO:0000256" key="5">
    <source>
        <dbReference type="ARBA" id="ARBA00022801"/>
    </source>
</evidence>
<evidence type="ECO:0000256" key="1">
    <source>
        <dbReference type="ARBA" id="ARBA00010875"/>
    </source>
</evidence>
<dbReference type="NCBIfam" id="TIGR00043">
    <property type="entry name" value="rRNA maturation RNase YbeY"/>
    <property type="match status" value="1"/>
</dbReference>
<feature type="binding site" evidence="7">
    <location>
        <position position="118"/>
    </location>
    <ligand>
        <name>Zn(2+)</name>
        <dbReference type="ChEBI" id="CHEBI:29105"/>
        <note>catalytic</note>
    </ligand>
</feature>
<dbReference type="PROSITE" id="PS01306">
    <property type="entry name" value="UPF0054"/>
    <property type="match status" value="1"/>
</dbReference>
<dbReference type="GO" id="GO:0006364">
    <property type="term" value="P:rRNA processing"/>
    <property type="evidence" value="ECO:0007669"/>
    <property type="project" value="UniProtKB-UniRule"/>
</dbReference>
<feature type="binding site" evidence="7">
    <location>
        <position position="114"/>
    </location>
    <ligand>
        <name>Zn(2+)</name>
        <dbReference type="ChEBI" id="CHEBI:29105"/>
        <note>catalytic</note>
    </ligand>
</feature>
<keyword evidence="5 7" id="KW-0378">Hydrolase</keyword>
<reference evidence="8 9" key="1">
    <citation type="journal article" date="2016" name="Nat. Commun.">
        <title>Thousands of microbial genomes shed light on interconnected biogeochemical processes in an aquifer system.</title>
        <authorList>
            <person name="Anantharaman K."/>
            <person name="Brown C.T."/>
            <person name="Hug L.A."/>
            <person name="Sharon I."/>
            <person name="Castelle C.J."/>
            <person name="Probst A.J."/>
            <person name="Thomas B.C."/>
            <person name="Singh A."/>
            <person name="Wilkins M.J."/>
            <person name="Karaoz U."/>
            <person name="Brodie E.L."/>
            <person name="Williams K.H."/>
            <person name="Hubbard S.S."/>
            <person name="Banfield J.F."/>
        </authorList>
    </citation>
    <scope>NUCLEOTIDE SEQUENCE [LARGE SCALE GENOMIC DNA]</scope>
</reference>
<keyword evidence="2 7" id="KW-0540">Nuclease</keyword>
<sequence length="144" mass="17187">MEIDKMKNRAVVASLDKRFNKQKDKIRKASLEILKILNQKSVLVEIYLASGAKMRILNRRFKGKDKPTDILSFPEPRNFPHPGLKLRNLGEIYLYLDYFRKNLVRHDYRYLLTHGILHLLGYDHKKKNDRIKMNKKEQLVIKKL</sequence>
<organism evidence="8 9">
    <name type="scientific">Candidatus Wolfebacteria bacterium RIFCSPLOWO2_01_FULL_38_11</name>
    <dbReference type="NCBI Taxonomy" id="1802556"/>
    <lineage>
        <taxon>Bacteria</taxon>
        <taxon>Candidatus Wolfeibacteriota</taxon>
    </lineage>
</organism>
<gene>
    <name evidence="7" type="primary">ybeY</name>
    <name evidence="8" type="ORF">A2999_01625</name>
</gene>
<keyword evidence="6 7" id="KW-0862">Zinc</keyword>
<dbReference type="EMBL" id="MGIQ01000001">
    <property type="protein sequence ID" value="OGM92151.1"/>
    <property type="molecule type" value="Genomic_DNA"/>
</dbReference>
<dbReference type="SUPFAM" id="SSF55486">
    <property type="entry name" value="Metalloproteases ('zincins'), catalytic domain"/>
    <property type="match status" value="1"/>
</dbReference>
<dbReference type="InterPro" id="IPR020549">
    <property type="entry name" value="YbeY_CS"/>
</dbReference>
<dbReference type="PANTHER" id="PTHR46986">
    <property type="entry name" value="ENDORIBONUCLEASE YBEY, CHLOROPLASTIC"/>
    <property type="match status" value="1"/>
</dbReference>
<dbReference type="AlphaFoldDB" id="A0A1F8DU52"/>
<accession>A0A1F8DU52</accession>
<dbReference type="EC" id="3.1.-.-" evidence="7"/>
<keyword evidence="7" id="KW-0698">rRNA processing</keyword>
<dbReference type="InterPro" id="IPR002036">
    <property type="entry name" value="YbeY"/>
</dbReference>
<keyword evidence="4 7" id="KW-0255">Endonuclease</keyword>
<comment type="cofactor">
    <cofactor evidence="7">
        <name>Zn(2+)</name>
        <dbReference type="ChEBI" id="CHEBI:29105"/>
    </cofactor>
    <text evidence="7">Binds 1 zinc ion.</text>
</comment>
<dbReference type="InterPro" id="IPR023091">
    <property type="entry name" value="MetalPrtase_cat_dom_sf_prd"/>
</dbReference>
<comment type="subcellular location">
    <subcellularLocation>
        <location evidence="7">Cytoplasm</location>
    </subcellularLocation>
</comment>
<dbReference type="STRING" id="1802556.A2999_01625"/>
<dbReference type="PANTHER" id="PTHR46986:SF1">
    <property type="entry name" value="ENDORIBONUCLEASE YBEY, CHLOROPLASTIC"/>
    <property type="match status" value="1"/>
</dbReference>
<dbReference type="Proteomes" id="UP000178798">
    <property type="component" value="Unassembled WGS sequence"/>
</dbReference>
<keyword evidence="7" id="KW-0690">Ribosome biogenesis</keyword>
<comment type="function">
    <text evidence="7">Single strand-specific metallo-endoribonuclease involved in late-stage 70S ribosome quality control and in maturation of the 3' terminus of the 16S rRNA.</text>
</comment>
<evidence type="ECO:0000256" key="4">
    <source>
        <dbReference type="ARBA" id="ARBA00022759"/>
    </source>
</evidence>